<protein>
    <submittedName>
        <fullName evidence="1">FAM217A isoform 6</fullName>
    </submittedName>
</protein>
<proteinExistence type="predicted"/>
<evidence type="ECO:0000313" key="2">
    <source>
        <dbReference type="Proteomes" id="UP000236370"/>
    </source>
</evidence>
<comment type="caution">
    <text evidence="1">The sequence shown here is derived from an EMBL/GenBank/DDBJ whole genome shotgun (WGS) entry which is preliminary data.</text>
</comment>
<dbReference type="EMBL" id="NBAG03000244">
    <property type="protein sequence ID" value="PNI62977.1"/>
    <property type="molecule type" value="Genomic_DNA"/>
</dbReference>
<name>A0A2J8MTZ1_PANTR</name>
<dbReference type="AlphaFoldDB" id="A0A2J8MTZ1"/>
<evidence type="ECO:0000313" key="1">
    <source>
        <dbReference type="EMBL" id="PNI62977.1"/>
    </source>
</evidence>
<feature type="non-terminal residue" evidence="1">
    <location>
        <position position="48"/>
    </location>
</feature>
<sequence>MLEPNLSVHSQKSTQNSKQGIFQLWNCPLNEGSTIEKREFKKSSVETG</sequence>
<reference evidence="1 2" key="1">
    <citation type="submission" date="2017-12" db="EMBL/GenBank/DDBJ databases">
        <title>High-resolution comparative analysis of great ape genomes.</title>
        <authorList>
            <person name="Pollen A."/>
            <person name="Hastie A."/>
            <person name="Hormozdiari F."/>
            <person name="Dougherty M."/>
            <person name="Liu R."/>
            <person name="Chaisson M."/>
            <person name="Hoppe E."/>
            <person name="Hill C."/>
            <person name="Pang A."/>
            <person name="Hillier L."/>
            <person name="Baker C."/>
            <person name="Armstrong J."/>
            <person name="Shendure J."/>
            <person name="Paten B."/>
            <person name="Wilson R."/>
            <person name="Chao H."/>
            <person name="Schneider V."/>
            <person name="Ventura M."/>
            <person name="Kronenberg Z."/>
            <person name="Murali S."/>
            <person name="Gordon D."/>
            <person name="Cantsilieris S."/>
            <person name="Munson K."/>
            <person name="Nelson B."/>
            <person name="Raja A."/>
            <person name="Underwood J."/>
            <person name="Diekhans M."/>
            <person name="Fiddes I."/>
            <person name="Haussler D."/>
            <person name="Eichler E."/>
        </authorList>
    </citation>
    <scope>NUCLEOTIDE SEQUENCE [LARGE SCALE GENOMIC DNA]</scope>
    <source>
        <strain evidence="1">Yerkes chimp pedigree #C0471</strain>
    </source>
</reference>
<dbReference type="Proteomes" id="UP000236370">
    <property type="component" value="Unassembled WGS sequence"/>
</dbReference>
<gene>
    <name evidence="1" type="ORF">CK820_G0017294</name>
</gene>
<accession>A0A2J8MTZ1</accession>
<organism evidence="1 2">
    <name type="scientific">Pan troglodytes</name>
    <name type="common">Chimpanzee</name>
    <dbReference type="NCBI Taxonomy" id="9598"/>
    <lineage>
        <taxon>Eukaryota</taxon>
        <taxon>Metazoa</taxon>
        <taxon>Chordata</taxon>
        <taxon>Craniata</taxon>
        <taxon>Vertebrata</taxon>
        <taxon>Euteleostomi</taxon>
        <taxon>Mammalia</taxon>
        <taxon>Eutheria</taxon>
        <taxon>Euarchontoglires</taxon>
        <taxon>Primates</taxon>
        <taxon>Haplorrhini</taxon>
        <taxon>Catarrhini</taxon>
        <taxon>Hominidae</taxon>
        <taxon>Pan</taxon>
    </lineage>
</organism>